<evidence type="ECO:0000313" key="1">
    <source>
        <dbReference type="EMBL" id="RIY07500.1"/>
    </source>
</evidence>
<protein>
    <recommendedName>
        <fullName evidence="3">PIN domain-containing protein</fullName>
    </recommendedName>
</protein>
<dbReference type="AlphaFoldDB" id="A0A418QR44"/>
<keyword evidence="2" id="KW-1185">Reference proteome</keyword>
<reference evidence="1 2" key="1">
    <citation type="submission" date="2019-01" db="EMBL/GenBank/DDBJ databases">
        <title>Hymenobacter humicola sp. nov., isolated from soils in Antarctica.</title>
        <authorList>
            <person name="Sedlacek I."/>
            <person name="Holochova P."/>
            <person name="Kralova S."/>
            <person name="Pantucek R."/>
            <person name="Stankova E."/>
            <person name="Vrbovska V."/>
            <person name="Kristofova L."/>
            <person name="Svec P."/>
            <person name="Busse H.-J."/>
        </authorList>
    </citation>
    <scope>NUCLEOTIDE SEQUENCE [LARGE SCALE GENOMIC DNA]</scope>
    <source>
        <strain evidence="1 2">CCM 8852</strain>
    </source>
</reference>
<dbReference type="RefSeq" id="WP_119656867.1">
    <property type="nucleotide sequence ID" value="NZ_JBHUOI010000011.1"/>
</dbReference>
<sequence>MHFLIDTNVPLVANGASAAGPRCVLAAVERLRQLQQHEILVLDDSFLILREYQNKLSPSGQPGVGDAFLQWVLRNRANPQHCESVQLEPDAERGFAAFPDDPELADFDPSDRKFVATSLTHPARPVIVNATDTDWHHHREPLARSGIQLEFICPEEMVRLR</sequence>
<evidence type="ECO:0008006" key="3">
    <source>
        <dbReference type="Google" id="ProtNLM"/>
    </source>
</evidence>
<name>A0A418QR44_9BACT</name>
<comment type="caution">
    <text evidence="1">The sequence shown here is derived from an EMBL/GenBank/DDBJ whole genome shotgun (WGS) entry which is preliminary data.</text>
</comment>
<dbReference type="Proteomes" id="UP000284250">
    <property type="component" value="Unassembled WGS sequence"/>
</dbReference>
<accession>A0A418QR44</accession>
<proteinExistence type="predicted"/>
<organism evidence="1 2">
    <name type="scientific">Hymenobacter rubripertinctus</name>
    <dbReference type="NCBI Taxonomy" id="2029981"/>
    <lineage>
        <taxon>Bacteria</taxon>
        <taxon>Pseudomonadati</taxon>
        <taxon>Bacteroidota</taxon>
        <taxon>Cytophagia</taxon>
        <taxon>Cytophagales</taxon>
        <taxon>Hymenobacteraceae</taxon>
        <taxon>Hymenobacter</taxon>
    </lineage>
</organism>
<gene>
    <name evidence="1" type="ORF">D0T11_16285</name>
</gene>
<dbReference type="EMBL" id="QYCN01000029">
    <property type="protein sequence ID" value="RIY07500.1"/>
    <property type="molecule type" value="Genomic_DNA"/>
</dbReference>
<dbReference type="OrthoDB" id="165658at2"/>
<evidence type="ECO:0000313" key="2">
    <source>
        <dbReference type="Proteomes" id="UP000284250"/>
    </source>
</evidence>